<dbReference type="STRING" id="542762.A0A4S4E8Z0"/>
<dbReference type="GO" id="GO:0000407">
    <property type="term" value="C:phagophore assembly site"/>
    <property type="evidence" value="ECO:0007669"/>
    <property type="project" value="TreeGrafter"/>
</dbReference>
<dbReference type="GO" id="GO:0032446">
    <property type="term" value="P:protein modification by small protein conjugation"/>
    <property type="evidence" value="ECO:0007669"/>
    <property type="project" value="TreeGrafter"/>
</dbReference>
<accession>A0A4S4E8Z0</accession>
<keyword evidence="4" id="KW-1185">Reference proteome</keyword>
<evidence type="ECO:0000259" key="2">
    <source>
        <dbReference type="Pfam" id="PF11721"/>
    </source>
</evidence>
<gene>
    <name evidence="3" type="ORF">TEA_016888</name>
</gene>
<dbReference type="GO" id="GO:0006995">
    <property type="term" value="P:cellular response to nitrogen starvation"/>
    <property type="evidence" value="ECO:0007669"/>
    <property type="project" value="TreeGrafter"/>
</dbReference>
<dbReference type="Gene3D" id="3.40.50.720">
    <property type="entry name" value="NAD(P)-binding Rossmann-like Domain"/>
    <property type="match status" value="1"/>
</dbReference>
<dbReference type="AlphaFoldDB" id="A0A4S4E8Z0"/>
<dbReference type="SUPFAM" id="SSF69572">
    <property type="entry name" value="Activating enzymes of the ubiquitin-like proteins"/>
    <property type="match status" value="1"/>
</dbReference>
<dbReference type="Proteomes" id="UP000306102">
    <property type="component" value="Unassembled WGS sequence"/>
</dbReference>
<dbReference type="InterPro" id="IPR035985">
    <property type="entry name" value="Ubiquitin-activating_enz"/>
</dbReference>
<dbReference type="PANTHER" id="PTHR10953:SF3">
    <property type="entry name" value="UBIQUITIN-LIKE MODIFIER-ACTIVATING ENZYME ATG7"/>
    <property type="match status" value="1"/>
</dbReference>
<dbReference type="GO" id="GO:0000422">
    <property type="term" value="P:autophagy of mitochondrion"/>
    <property type="evidence" value="ECO:0007669"/>
    <property type="project" value="TreeGrafter"/>
</dbReference>
<proteinExistence type="predicted"/>
<name>A0A4S4E8Z0_CAMSN</name>
<dbReference type="Pfam" id="PF11721">
    <property type="entry name" value="Malectin"/>
    <property type="match status" value="1"/>
</dbReference>
<evidence type="ECO:0000259" key="1">
    <source>
        <dbReference type="Pfam" id="PF00899"/>
    </source>
</evidence>
<dbReference type="GO" id="GO:0034727">
    <property type="term" value="P:piecemeal microautophagy of the nucleus"/>
    <property type="evidence" value="ECO:0007669"/>
    <property type="project" value="TreeGrafter"/>
</dbReference>
<feature type="domain" description="Malectin" evidence="2">
    <location>
        <begin position="403"/>
        <end position="505"/>
    </location>
</feature>
<feature type="domain" description="THIF-type NAD/FAD binding fold" evidence="1">
    <location>
        <begin position="116"/>
        <end position="291"/>
    </location>
</feature>
<reference evidence="3 4" key="1">
    <citation type="journal article" date="2018" name="Proc. Natl. Acad. Sci. U.S.A.">
        <title>Draft genome sequence of Camellia sinensis var. sinensis provides insights into the evolution of the tea genome and tea quality.</title>
        <authorList>
            <person name="Wei C."/>
            <person name="Yang H."/>
            <person name="Wang S."/>
            <person name="Zhao J."/>
            <person name="Liu C."/>
            <person name="Gao L."/>
            <person name="Xia E."/>
            <person name="Lu Y."/>
            <person name="Tai Y."/>
            <person name="She G."/>
            <person name="Sun J."/>
            <person name="Cao H."/>
            <person name="Tong W."/>
            <person name="Gao Q."/>
            <person name="Li Y."/>
            <person name="Deng W."/>
            <person name="Jiang X."/>
            <person name="Wang W."/>
            <person name="Chen Q."/>
            <person name="Zhang S."/>
            <person name="Li H."/>
            <person name="Wu J."/>
            <person name="Wang P."/>
            <person name="Li P."/>
            <person name="Shi C."/>
            <person name="Zheng F."/>
            <person name="Jian J."/>
            <person name="Huang B."/>
            <person name="Shan D."/>
            <person name="Shi M."/>
            <person name="Fang C."/>
            <person name="Yue Y."/>
            <person name="Li F."/>
            <person name="Li D."/>
            <person name="Wei S."/>
            <person name="Han B."/>
            <person name="Jiang C."/>
            <person name="Yin Y."/>
            <person name="Xia T."/>
            <person name="Zhang Z."/>
            <person name="Bennetzen J.L."/>
            <person name="Zhao S."/>
            <person name="Wan X."/>
        </authorList>
    </citation>
    <scope>NUCLEOTIDE SEQUENCE [LARGE SCALE GENOMIC DNA]</scope>
    <source>
        <strain evidence="4">cv. Shuchazao</strain>
        <tissue evidence="3">Leaf</tissue>
    </source>
</reference>
<dbReference type="InterPro" id="IPR021720">
    <property type="entry name" value="Malectin_dom"/>
</dbReference>
<dbReference type="EMBL" id="SDRB02006842">
    <property type="protein sequence ID" value="THG11955.1"/>
    <property type="molecule type" value="Genomic_DNA"/>
</dbReference>
<evidence type="ECO:0000313" key="3">
    <source>
        <dbReference type="EMBL" id="THG11955.1"/>
    </source>
</evidence>
<dbReference type="InterPro" id="IPR000594">
    <property type="entry name" value="ThiF_NAD_FAD-bd"/>
</dbReference>
<sequence>MQAESLSAACNEWCNSSATTDGISKGFTFFCCHENRGFADLSLSLISEALISVSQGWKDNQHIPNAVEWELNRGKKVPRCISLAKSIDPTRLAISVADLNLKLMRLCALPPLNINILSVECLLLGAGTLGCQVARMLMAWGVRKITLLDSGKVAMSNPLRQSLYTLDDCLNGGDFKASAAIKSLKRIFPAMEAEGVVMAFPMLGHPMPSHEVNSVLEDCRCLYDLIDSHDAVFLLTDTRESQWLSTLLCVNANKVVILFVLYLRITITAALGFDSFLVMRHGAGPLGTLRDFKDDVSGEMGNFYQMDRDGEQRLGCYFCNDVVGPVDVRITFSQLSQVIFGMGKLFISATRRFGGCFEFSLSKRPFSRLSEFKETFPAIAMFLSHISMPKSGEFLSHWLIDSNFAVKCGGPQITSSNQIIYERDNETLGRATYYVTSTNRWAVSNVGCFGEKNNAQYSSFFSSQFTNTLDSELFQTARISVGSLRYYGLGLKNGNYAVSLQFVELITCLTFSFFEWYMACA</sequence>
<evidence type="ECO:0000313" key="4">
    <source>
        <dbReference type="Proteomes" id="UP000306102"/>
    </source>
</evidence>
<comment type="caution">
    <text evidence="3">The sequence shown here is derived from an EMBL/GenBank/DDBJ whole genome shotgun (WGS) entry which is preliminary data.</text>
</comment>
<organism evidence="3 4">
    <name type="scientific">Camellia sinensis var. sinensis</name>
    <name type="common">China tea</name>
    <dbReference type="NCBI Taxonomy" id="542762"/>
    <lineage>
        <taxon>Eukaryota</taxon>
        <taxon>Viridiplantae</taxon>
        <taxon>Streptophyta</taxon>
        <taxon>Embryophyta</taxon>
        <taxon>Tracheophyta</taxon>
        <taxon>Spermatophyta</taxon>
        <taxon>Magnoliopsida</taxon>
        <taxon>eudicotyledons</taxon>
        <taxon>Gunneridae</taxon>
        <taxon>Pentapetalae</taxon>
        <taxon>asterids</taxon>
        <taxon>Ericales</taxon>
        <taxon>Theaceae</taxon>
        <taxon>Camellia</taxon>
    </lineage>
</organism>
<evidence type="ECO:0008006" key="5">
    <source>
        <dbReference type="Google" id="ProtNLM"/>
    </source>
</evidence>
<dbReference type="GO" id="GO:0019778">
    <property type="term" value="F:Atg12 activating enzyme activity"/>
    <property type="evidence" value="ECO:0007669"/>
    <property type="project" value="TreeGrafter"/>
</dbReference>
<dbReference type="GO" id="GO:0019779">
    <property type="term" value="F:Atg8 activating enzyme activity"/>
    <property type="evidence" value="ECO:0007669"/>
    <property type="project" value="TreeGrafter"/>
</dbReference>
<dbReference type="PANTHER" id="PTHR10953">
    <property type="entry name" value="UBIQUITIN-ACTIVATING ENZYME E1"/>
    <property type="match status" value="1"/>
</dbReference>
<protein>
    <recommendedName>
        <fullName evidence="5">Autophagy-related protein 7</fullName>
    </recommendedName>
</protein>
<dbReference type="Pfam" id="PF00899">
    <property type="entry name" value="ThiF"/>
    <property type="match status" value="1"/>
</dbReference>
<dbReference type="GO" id="GO:0000045">
    <property type="term" value="P:autophagosome assembly"/>
    <property type="evidence" value="ECO:0007669"/>
    <property type="project" value="TreeGrafter"/>
</dbReference>
<dbReference type="Gene3D" id="2.60.120.430">
    <property type="entry name" value="Galactose-binding lectin"/>
    <property type="match status" value="1"/>
</dbReference>
<dbReference type="InterPro" id="IPR045886">
    <property type="entry name" value="ThiF/MoeB/HesA"/>
</dbReference>